<feature type="domain" description="CPAF-like PDZ" evidence="1">
    <location>
        <begin position="46"/>
        <end position="111"/>
    </location>
</feature>
<dbReference type="PANTHER" id="PTHR37049:SF4">
    <property type="entry name" value="RHODANESE DOMAIN-CONTAINING PROTEIN"/>
    <property type="match status" value="1"/>
</dbReference>
<comment type="caution">
    <text evidence="2">The sequence shown here is derived from an EMBL/GenBank/DDBJ whole genome shotgun (WGS) entry which is preliminary data.</text>
</comment>
<accession>A0A151GJY6</accession>
<dbReference type="InterPro" id="IPR056186">
    <property type="entry name" value="PDZ_CPAF-rel"/>
</dbReference>
<dbReference type="Proteomes" id="UP000076580">
    <property type="component" value="Chromosome 02"/>
</dbReference>
<dbReference type="AlphaFoldDB" id="A0A151GJY6"/>
<gene>
    <name evidence="2" type="ORF">DCS_04360</name>
</gene>
<dbReference type="GeneID" id="63717003"/>
<evidence type="ECO:0000313" key="2">
    <source>
        <dbReference type="EMBL" id="KYK57351.1"/>
    </source>
</evidence>
<proteinExistence type="predicted"/>
<dbReference type="InParanoid" id="A0A151GJY6"/>
<sequence>MVKRKLLDGMYGGEYAFQQDLNKPSFSPAHDSHFIFVPDLMAKAAQWKRTEVFVSISEDGSALPVIKHYVDVRDNPETAPVITHINDVDAASCVEALAVNSTEWSDIDAGYTPCSCRELEPVPSRPFPRYRYIFKVPQLDGVKDGAFARFPRPEAATSNLAVPGYYLHGPGLDDVAVLRIASFVGNSTTEFQSVCRKFLRMAAAAGKTKLVIDIKANVDGIYLLTLDLLHQLVPDIEEDIFLRGMMSDGSIVLYTDYRFGVDVEDRKFSKFEDKFSSQIFQGTNYTTLYRWDLEDPLITTNKQYGAGINITGYGALSKPEKALFVAENIVVLHDGI</sequence>
<name>A0A151GJY6_DRECN</name>
<keyword evidence="3" id="KW-1185">Reference proteome</keyword>
<protein>
    <recommendedName>
        <fullName evidence="1">CPAF-like PDZ domain-containing protein</fullName>
    </recommendedName>
</protein>
<reference evidence="2 3" key="1">
    <citation type="journal article" date="2016" name="Sci. Rep.">
        <title>Insights into Adaptations to a Near-Obligate Nematode Endoparasitic Lifestyle from the Finished Genome of Drechmeria coniospora.</title>
        <authorList>
            <person name="Zhang L."/>
            <person name="Zhou Z."/>
            <person name="Guo Q."/>
            <person name="Fokkens L."/>
            <person name="Miskei M."/>
            <person name="Pocsi I."/>
            <person name="Zhang W."/>
            <person name="Chen M."/>
            <person name="Wang L."/>
            <person name="Sun Y."/>
            <person name="Donzelli B.G."/>
            <person name="Gibson D.M."/>
            <person name="Nelson D.R."/>
            <person name="Luo J.G."/>
            <person name="Rep M."/>
            <person name="Liu H."/>
            <person name="Yang S."/>
            <person name="Wang J."/>
            <person name="Krasnoff S.B."/>
            <person name="Xu Y."/>
            <person name="Molnar I."/>
            <person name="Lin M."/>
        </authorList>
    </citation>
    <scope>NUCLEOTIDE SEQUENCE [LARGE SCALE GENOMIC DNA]</scope>
    <source>
        <strain evidence="2 3">ARSEF 6962</strain>
    </source>
</reference>
<organism evidence="2 3">
    <name type="scientific">Drechmeria coniospora</name>
    <name type="common">Nematophagous fungus</name>
    <name type="synonym">Meria coniospora</name>
    <dbReference type="NCBI Taxonomy" id="98403"/>
    <lineage>
        <taxon>Eukaryota</taxon>
        <taxon>Fungi</taxon>
        <taxon>Dikarya</taxon>
        <taxon>Ascomycota</taxon>
        <taxon>Pezizomycotina</taxon>
        <taxon>Sordariomycetes</taxon>
        <taxon>Hypocreomycetidae</taxon>
        <taxon>Hypocreales</taxon>
        <taxon>Ophiocordycipitaceae</taxon>
        <taxon>Drechmeria</taxon>
    </lineage>
</organism>
<dbReference type="InterPro" id="IPR052766">
    <property type="entry name" value="S41A_metabolite_peptidase"/>
</dbReference>
<evidence type="ECO:0000313" key="3">
    <source>
        <dbReference type="Proteomes" id="UP000076580"/>
    </source>
</evidence>
<dbReference type="STRING" id="98403.A0A151GJY6"/>
<evidence type="ECO:0000259" key="1">
    <source>
        <dbReference type="Pfam" id="PF23658"/>
    </source>
</evidence>
<dbReference type="RefSeq" id="XP_040656703.1">
    <property type="nucleotide sequence ID" value="XM_040801670.1"/>
</dbReference>
<dbReference type="Pfam" id="PF23658">
    <property type="entry name" value="PDZ_CPAF_rel"/>
    <property type="match status" value="1"/>
</dbReference>
<dbReference type="PANTHER" id="PTHR37049">
    <property type="entry name" value="PEPTIDASE S41 FAMILY PROTEIN"/>
    <property type="match status" value="1"/>
</dbReference>
<dbReference type="EMBL" id="LAYC01000002">
    <property type="protein sequence ID" value="KYK57351.1"/>
    <property type="molecule type" value="Genomic_DNA"/>
</dbReference>